<evidence type="ECO:0000256" key="3">
    <source>
        <dbReference type="ARBA" id="ARBA00022618"/>
    </source>
</evidence>
<keyword evidence="13" id="KW-1185">Reference proteome</keyword>
<dbReference type="InterPro" id="IPR023009">
    <property type="entry name" value="Tyrosine_recombinase_XerC/XerD"/>
</dbReference>
<dbReference type="RefSeq" id="WP_265896733.1">
    <property type="nucleotide sequence ID" value="NZ_JAPIVE010000004.1"/>
</dbReference>
<dbReference type="PROSITE" id="PS51898">
    <property type="entry name" value="TYR_RECOMBINASE"/>
    <property type="match status" value="1"/>
</dbReference>
<dbReference type="PANTHER" id="PTHR30349">
    <property type="entry name" value="PHAGE INTEGRASE-RELATED"/>
    <property type="match status" value="1"/>
</dbReference>
<dbReference type="AlphaFoldDB" id="A0AA41ZH59"/>
<dbReference type="Pfam" id="PF00589">
    <property type="entry name" value="Phage_integrase"/>
    <property type="match status" value="1"/>
</dbReference>
<keyword evidence="5 9" id="KW-0229">DNA integration</keyword>
<reference evidence="12" key="1">
    <citation type="submission" date="2022-11" db="EMBL/GenBank/DDBJ databases">
        <title>Larsenimonas rhizosphaerae sp. nov., isolated from a tidal mudflat.</title>
        <authorList>
            <person name="Lee S.D."/>
            <person name="Kim I.S."/>
        </authorList>
    </citation>
    <scope>NUCLEOTIDE SEQUENCE</scope>
    <source>
        <strain evidence="12">GH2-1</strain>
    </source>
</reference>
<dbReference type="SUPFAM" id="SSF56349">
    <property type="entry name" value="DNA breaking-rejoining enzymes"/>
    <property type="match status" value="1"/>
</dbReference>
<evidence type="ECO:0000256" key="5">
    <source>
        <dbReference type="ARBA" id="ARBA00022908"/>
    </source>
</evidence>
<name>A0AA41ZH59_9GAMM</name>
<proteinExistence type="inferred from homology"/>
<evidence type="ECO:0000256" key="9">
    <source>
        <dbReference type="HAMAP-Rule" id="MF_01808"/>
    </source>
</evidence>
<dbReference type="InterPro" id="IPR002104">
    <property type="entry name" value="Integrase_catalytic"/>
</dbReference>
<evidence type="ECO:0000313" key="13">
    <source>
        <dbReference type="Proteomes" id="UP001165678"/>
    </source>
</evidence>
<evidence type="ECO:0000256" key="4">
    <source>
        <dbReference type="ARBA" id="ARBA00022829"/>
    </source>
</evidence>
<dbReference type="GO" id="GO:0005737">
    <property type="term" value="C:cytoplasm"/>
    <property type="evidence" value="ECO:0007669"/>
    <property type="project" value="UniProtKB-SubCell"/>
</dbReference>
<comment type="similarity">
    <text evidence="9">Belongs to the 'phage' integrase family. XerC subfamily.</text>
</comment>
<dbReference type="Pfam" id="PF02899">
    <property type="entry name" value="Phage_int_SAM_1"/>
    <property type="match status" value="1"/>
</dbReference>
<feature type="active site" description="O-(3'-phospho-DNA)-tyrosine intermediate" evidence="9">
    <location>
        <position position="275"/>
    </location>
</feature>
<sequence length="303" mass="34640">MTADLHSLCTDWLEQLAHRHSPATVAAYRQDLQALVKGLEEEGLEQWSALTTTHLRRFLGRERTRGLSPRSLARRLATLRGFCDSLVDQQLLASNPARLLDAPRAKRPLPRPVDIDLLSHFLDTPVDENDPLTCRDQAMVELFYSSGLRLAELTGLDVNHLEATRLRVRGKGNKPRQLPLGQRARQALDRWLVHRALLAEDKQTALFVGRHGTRLSTRSVQLRLARLAVERGLPEHLHPHRLRHSFASHLLESSQDLRGVQELLGHAHLSTTQIYTRLDWQHLTDVYDKTHPRARKRPTKKET</sequence>
<dbReference type="InterPro" id="IPR004107">
    <property type="entry name" value="Integrase_SAM-like_N"/>
</dbReference>
<evidence type="ECO:0000256" key="2">
    <source>
        <dbReference type="ARBA" id="ARBA00022490"/>
    </source>
</evidence>
<dbReference type="GO" id="GO:0007059">
    <property type="term" value="P:chromosome segregation"/>
    <property type="evidence" value="ECO:0007669"/>
    <property type="project" value="UniProtKB-UniRule"/>
</dbReference>
<dbReference type="GO" id="GO:0009037">
    <property type="term" value="F:tyrosine-based site-specific recombinase activity"/>
    <property type="evidence" value="ECO:0007669"/>
    <property type="project" value="UniProtKB-UniRule"/>
</dbReference>
<feature type="active site" evidence="9">
    <location>
        <position position="266"/>
    </location>
</feature>
<dbReference type="PROSITE" id="PS51900">
    <property type="entry name" value="CB"/>
    <property type="match status" value="1"/>
</dbReference>
<dbReference type="Gene3D" id="1.10.150.130">
    <property type="match status" value="1"/>
</dbReference>
<comment type="subunit">
    <text evidence="9">Forms a cyclic heterotetrameric complex composed of two molecules of XerC and two molecules of XerD.</text>
</comment>
<dbReference type="Gene3D" id="1.10.443.10">
    <property type="entry name" value="Intergrase catalytic core"/>
    <property type="match status" value="1"/>
</dbReference>
<dbReference type="SUPFAM" id="SSF47823">
    <property type="entry name" value="lambda integrase-like, N-terminal domain"/>
    <property type="match status" value="1"/>
</dbReference>
<dbReference type="GO" id="GO:0003677">
    <property type="term" value="F:DNA binding"/>
    <property type="evidence" value="ECO:0007669"/>
    <property type="project" value="UniProtKB-UniRule"/>
</dbReference>
<evidence type="ECO:0000256" key="1">
    <source>
        <dbReference type="ARBA" id="ARBA00004496"/>
    </source>
</evidence>
<dbReference type="CDD" id="cd00798">
    <property type="entry name" value="INT_XerDC_C"/>
    <property type="match status" value="1"/>
</dbReference>
<feature type="active site" evidence="9">
    <location>
        <position position="171"/>
    </location>
</feature>
<keyword evidence="7 9" id="KW-0233">DNA recombination</keyword>
<gene>
    <name evidence="9" type="primary">xerC</name>
    <name evidence="12" type="ORF">OQ287_13060</name>
</gene>
<dbReference type="Proteomes" id="UP001165678">
    <property type="component" value="Unassembled WGS sequence"/>
</dbReference>
<keyword evidence="2 9" id="KW-0963">Cytoplasm</keyword>
<keyword evidence="4 9" id="KW-0159">Chromosome partition</keyword>
<keyword evidence="6 9" id="KW-0238">DNA-binding</keyword>
<comment type="subcellular location">
    <subcellularLocation>
        <location evidence="1 9">Cytoplasm</location>
    </subcellularLocation>
</comment>
<comment type="caution">
    <text evidence="12">The sequence shown here is derived from an EMBL/GenBank/DDBJ whole genome shotgun (WGS) entry which is preliminary data.</text>
</comment>
<evidence type="ECO:0000259" key="10">
    <source>
        <dbReference type="PROSITE" id="PS51898"/>
    </source>
</evidence>
<dbReference type="GO" id="GO:0006313">
    <property type="term" value="P:DNA transposition"/>
    <property type="evidence" value="ECO:0007669"/>
    <property type="project" value="UniProtKB-UniRule"/>
</dbReference>
<dbReference type="GO" id="GO:0051301">
    <property type="term" value="P:cell division"/>
    <property type="evidence" value="ECO:0007669"/>
    <property type="project" value="UniProtKB-KW"/>
</dbReference>
<feature type="active site" evidence="9">
    <location>
        <position position="243"/>
    </location>
</feature>
<keyword evidence="3 9" id="KW-0132">Cell division</keyword>
<evidence type="ECO:0000256" key="8">
    <source>
        <dbReference type="ARBA" id="ARBA00023306"/>
    </source>
</evidence>
<feature type="domain" description="Tyr recombinase" evidence="10">
    <location>
        <begin position="108"/>
        <end position="288"/>
    </location>
</feature>
<dbReference type="InterPro" id="IPR010998">
    <property type="entry name" value="Integrase_recombinase_N"/>
</dbReference>
<organism evidence="12 13">
    <name type="scientific">Larsenimonas rhizosphaerae</name>
    <dbReference type="NCBI Taxonomy" id="2944682"/>
    <lineage>
        <taxon>Bacteria</taxon>
        <taxon>Pseudomonadati</taxon>
        <taxon>Pseudomonadota</taxon>
        <taxon>Gammaproteobacteria</taxon>
        <taxon>Oceanospirillales</taxon>
        <taxon>Halomonadaceae</taxon>
        <taxon>Larsenimonas</taxon>
    </lineage>
</organism>
<evidence type="ECO:0000256" key="6">
    <source>
        <dbReference type="ARBA" id="ARBA00023125"/>
    </source>
</evidence>
<accession>A0AA41ZH59</accession>
<evidence type="ECO:0000256" key="7">
    <source>
        <dbReference type="ARBA" id="ARBA00023172"/>
    </source>
</evidence>
<dbReference type="InterPro" id="IPR044068">
    <property type="entry name" value="CB"/>
</dbReference>
<evidence type="ECO:0000259" key="11">
    <source>
        <dbReference type="PROSITE" id="PS51900"/>
    </source>
</evidence>
<dbReference type="InterPro" id="IPR013762">
    <property type="entry name" value="Integrase-like_cat_sf"/>
</dbReference>
<keyword evidence="8 9" id="KW-0131">Cell cycle</keyword>
<evidence type="ECO:0000313" key="12">
    <source>
        <dbReference type="EMBL" id="MCX2525174.1"/>
    </source>
</evidence>
<dbReference type="InterPro" id="IPR011010">
    <property type="entry name" value="DNA_brk_join_enz"/>
</dbReference>
<dbReference type="InterPro" id="IPR050090">
    <property type="entry name" value="Tyrosine_recombinase_XerCD"/>
</dbReference>
<feature type="domain" description="Core-binding (CB)" evidence="11">
    <location>
        <begin position="3"/>
        <end position="87"/>
    </location>
</feature>
<comment type="function">
    <text evidence="9">Site-specific tyrosine recombinase, which acts by catalyzing the cutting and rejoining of the recombining DNA molecules. The XerC-XerD complex is essential to convert dimers of the bacterial chromosome into monomers to permit their segregation at cell division. It also contributes to the segregational stability of plasmids.</text>
</comment>
<feature type="active site" evidence="9">
    <location>
        <position position="240"/>
    </location>
</feature>
<dbReference type="EMBL" id="JAPIVE010000004">
    <property type="protein sequence ID" value="MCX2525174.1"/>
    <property type="molecule type" value="Genomic_DNA"/>
</dbReference>
<dbReference type="PANTHER" id="PTHR30349:SF81">
    <property type="entry name" value="TYROSINE RECOMBINASE XERC"/>
    <property type="match status" value="1"/>
</dbReference>
<protein>
    <recommendedName>
        <fullName evidence="9">Tyrosine recombinase XerC</fullName>
    </recommendedName>
</protein>
<feature type="active site" evidence="9">
    <location>
        <position position="149"/>
    </location>
</feature>
<dbReference type="HAMAP" id="MF_01808">
    <property type="entry name" value="Recomb_XerC_XerD"/>
    <property type="match status" value="1"/>
</dbReference>